<protein>
    <recommendedName>
        <fullName evidence="3">Tetratricopeptide repeat-containing protein</fullName>
    </recommendedName>
</protein>
<evidence type="ECO:0008006" key="3">
    <source>
        <dbReference type="Google" id="ProtNLM"/>
    </source>
</evidence>
<accession>A0A1N6ENN6</accession>
<dbReference type="Gene3D" id="1.25.40.10">
    <property type="entry name" value="Tetratricopeptide repeat domain"/>
    <property type="match status" value="1"/>
</dbReference>
<evidence type="ECO:0000313" key="2">
    <source>
        <dbReference type="Proteomes" id="UP000184782"/>
    </source>
</evidence>
<dbReference type="Proteomes" id="UP000184782">
    <property type="component" value="Unassembled WGS sequence"/>
</dbReference>
<dbReference type="SUPFAM" id="SSF48452">
    <property type="entry name" value="TPR-like"/>
    <property type="match status" value="1"/>
</dbReference>
<reference evidence="2" key="1">
    <citation type="submission" date="2016-12" db="EMBL/GenBank/DDBJ databases">
        <authorList>
            <person name="Varghese N."/>
            <person name="Submissions S."/>
        </authorList>
    </citation>
    <scope>NUCLEOTIDE SEQUENCE [LARGE SCALE GENOMIC DNA]</scope>
    <source>
        <strain evidence="2">DSM 16779</strain>
    </source>
</reference>
<sequence>MELFLNFTIYNFKNVRNMKTIKINTKQLFVGLMMIGSTGALVAQTSPKTDSVKVTASTTQVQTNPVIEGLKKQVEANPKDAESLAKLATAYQDATDWQNAIATWKKISVLLPDWAPSYYSQAYSYQSAKDDVNAKLSYEKYIATVKPEEIEASKKNLAYAYYYIAFSEQKDNPNKAKEHIAKSIQYDPTNQEAVKLSQALNS</sequence>
<evidence type="ECO:0000313" key="1">
    <source>
        <dbReference type="EMBL" id="SIN84646.1"/>
    </source>
</evidence>
<organism evidence="1 2">
    <name type="scientific">Chryseobacterium scophthalmum</name>
    <dbReference type="NCBI Taxonomy" id="59733"/>
    <lineage>
        <taxon>Bacteria</taxon>
        <taxon>Pseudomonadati</taxon>
        <taxon>Bacteroidota</taxon>
        <taxon>Flavobacteriia</taxon>
        <taxon>Flavobacteriales</taxon>
        <taxon>Weeksellaceae</taxon>
        <taxon>Chryseobacterium group</taxon>
        <taxon>Chryseobacterium</taxon>
    </lineage>
</organism>
<gene>
    <name evidence="1" type="ORF">SAMN05421769_0549</name>
</gene>
<dbReference type="AlphaFoldDB" id="A0A1N6ENN6"/>
<keyword evidence="2" id="KW-1185">Reference proteome</keyword>
<proteinExistence type="predicted"/>
<dbReference type="EMBL" id="FSRQ01000001">
    <property type="protein sequence ID" value="SIN84646.1"/>
    <property type="molecule type" value="Genomic_DNA"/>
</dbReference>
<name>A0A1N6ENN6_9FLAO</name>
<dbReference type="InterPro" id="IPR011990">
    <property type="entry name" value="TPR-like_helical_dom_sf"/>
</dbReference>